<accession>A0ABY2WPP1</accession>
<keyword evidence="5" id="KW-1185">Reference proteome</keyword>
<proteinExistence type="predicted"/>
<dbReference type="SUPFAM" id="SSF54593">
    <property type="entry name" value="Glyoxalase/Bleomycin resistance protein/Dihydroxybiphenyl dioxygenase"/>
    <property type="match status" value="1"/>
</dbReference>
<evidence type="ECO:0000313" key="5">
    <source>
        <dbReference type="Proteomes" id="UP000751614"/>
    </source>
</evidence>
<dbReference type="InterPro" id="IPR029068">
    <property type="entry name" value="Glyas_Bleomycin-R_OHBP_Dase"/>
</dbReference>
<dbReference type="InterPro" id="IPR051785">
    <property type="entry name" value="MMCE/EMCE_epimerase"/>
</dbReference>
<dbReference type="InterPro" id="IPR037523">
    <property type="entry name" value="VOC_core"/>
</dbReference>
<dbReference type="PANTHER" id="PTHR43048">
    <property type="entry name" value="METHYLMALONYL-COA EPIMERASE"/>
    <property type="match status" value="1"/>
</dbReference>
<sequence length="167" mass="18923">MKLSFFLGLLSFIYLNPTMAQTEFDKPYISIGVAVTDLETSLDFYTNIIGMKELGEFSVTDEMAKKTGLTGGKAFDVTVLKLYDDPNATEYKLMSFGNEKNEEEKHIQDRNGMRYITIFYKSLDAVTQRLEDHNIAILSQKPTLIPDGRKFILVQDPDGTFIELIGN</sequence>
<comment type="caution">
    <text evidence="4">The sequence shown here is derived from an EMBL/GenBank/DDBJ whole genome shotgun (WGS) entry which is preliminary data.</text>
</comment>
<dbReference type="Pfam" id="PF00903">
    <property type="entry name" value="Glyoxalase"/>
    <property type="match status" value="1"/>
</dbReference>
<dbReference type="Gene3D" id="3.10.180.10">
    <property type="entry name" value="2,3-Dihydroxybiphenyl 1,2-Dioxygenase, domain 1"/>
    <property type="match status" value="1"/>
</dbReference>
<dbReference type="PROSITE" id="PS51819">
    <property type="entry name" value="VOC"/>
    <property type="match status" value="1"/>
</dbReference>
<dbReference type="Proteomes" id="UP000751614">
    <property type="component" value="Unassembled WGS sequence"/>
</dbReference>
<keyword evidence="1" id="KW-0479">Metal-binding</keyword>
<feature type="chain" id="PRO_5046564308" evidence="2">
    <location>
        <begin position="21"/>
        <end position="167"/>
    </location>
</feature>
<feature type="domain" description="VOC" evidence="3">
    <location>
        <begin position="27"/>
        <end position="167"/>
    </location>
</feature>
<evidence type="ECO:0000313" key="4">
    <source>
        <dbReference type="EMBL" id="TMU56955.1"/>
    </source>
</evidence>
<dbReference type="RefSeq" id="WP_138833928.1">
    <property type="nucleotide sequence ID" value="NZ_VCNI01000001.1"/>
</dbReference>
<feature type="signal peptide" evidence="2">
    <location>
        <begin position="1"/>
        <end position="20"/>
    </location>
</feature>
<gene>
    <name evidence="4" type="ORF">FGG15_05255</name>
</gene>
<dbReference type="EMBL" id="VCNI01000001">
    <property type="protein sequence ID" value="TMU56955.1"/>
    <property type="molecule type" value="Genomic_DNA"/>
</dbReference>
<dbReference type="InterPro" id="IPR004360">
    <property type="entry name" value="Glyas_Fos-R_dOase_dom"/>
</dbReference>
<dbReference type="PANTHER" id="PTHR43048:SF3">
    <property type="entry name" value="METHYLMALONYL-COA EPIMERASE, MITOCHONDRIAL"/>
    <property type="match status" value="1"/>
</dbReference>
<evidence type="ECO:0000259" key="3">
    <source>
        <dbReference type="PROSITE" id="PS51819"/>
    </source>
</evidence>
<protein>
    <submittedName>
        <fullName evidence="4">VOC family protein</fullName>
    </submittedName>
</protein>
<organism evidence="4 5">
    <name type="scientific">Flagellimonas algicola</name>
    <dbReference type="NCBI Taxonomy" id="2583815"/>
    <lineage>
        <taxon>Bacteria</taxon>
        <taxon>Pseudomonadati</taxon>
        <taxon>Bacteroidota</taxon>
        <taxon>Flavobacteriia</taxon>
        <taxon>Flavobacteriales</taxon>
        <taxon>Flavobacteriaceae</taxon>
        <taxon>Flagellimonas</taxon>
    </lineage>
</organism>
<evidence type="ECO:0000256" key="1">
    <source>
        <dbReference type="ARBA" id="ARBA00022723"/>
    </source>
</evidence>
<evidence type="ECO:0000256" key="2">
    <source>
        <dbReference type="SAM" id="SignalP"/>
    </source>
</evidence>
<keyword evidence="2" id="KW-0732">Signal</keyword>
<name>A0ABY2WPP1_9FLAO</name>
<reference evidence="4 5" key="1">
    <citation type="submission" date="2019-05" db="EMBL/GenBank/DDBJ databases">
        <title>Flagellimonas sp. AsT0115, sp. nov., isolated from a marine red algae, Asparagopsis taxiformis.</title>
        <authorList>
            <person name="Kim J."/>
            <person name="Jeong S.E."/>
            <person name="Jeon C.O."/>
        </authorList>
    </citation>
    <scope>NUCLEOTIDE SEQUENCE [LARGE SCALE GENOMIC DNA]</scope>
    <source>
        <strain evidence="4 5">AsT0115</strain>
    </source>
</reference>